<feature type="transmembrane region" description="Helical" evidence="1">
    <location>
        <begin position="313"/>
        <end position="337"/>
    </location>
</feature>
<keyword evidence="3" id="KW-1185">Reference proteome</keyword>
<dbReference type="EMBL" id="KK915447">
    <property type="protein sequence ID" value="KDP22061.1"/>
    <property type="molecule type" value="Genomic_DNA"/>
</dbReference>
<dbReference type="Proteomes" id="UP000027138">
    <property type="component" value="Unassembled WGS sequence"/>
</dbReference>
<keyword evidence="1" id="KW-0812">Transmembrane</keyword>
<dbReference type="InterPro" id="IPR004158">
    <property type="entry name" value="DUF247_pln"/>
</dbReference>
<accession>A0A067JDW8</accession>
<protein>
    <submittedName>
        <fullName evidence="2">Uncharacterized protein</fullName>
    </submittedName>
</protein>
<dbReference type="PANTHER" id="PTHR31170:SF17">
    <property type="match status" value="1"/>
</dbReference>
<dbReference type="Pfam" id="PF03140">
    <property type="entry name" value="DUF247"/>
    <property type="match status" value="3"/>
</dbReference>
<dbReference type="PANTHER" id="PTHR31170">
    <property type="entry name" value="BNAC04G53230D PROTEIN"/>
    <property type="match status" value="1"/>
</dbReference>
<dbReference type="AlphaFoldDB" id="A0A067JDW8"/>
<keyword evidence="1" id="KW-1133">Transmembrane helix</keyword>
<evidence type="ECO:0000313" key="3">
    <source>
        <dbReference type="Proteomes" id="UP000027138"/>
    </source>
</evidence>
<organism evidence="2 3">
    <name type="scientific">Jatropha curcas</name>
    <name type="common">Barbados nut</name>
    <dbReference type="NCBI Taxonomy" id="180498"/>
    <lineage>
        <taxon>Eukaryota</taxon>
        <taxon>Viridiplantae</taxon>
        <taxon>Streptophyta</taxon>
        <taxon>Embryophyta</taxon>
        <taxon>Tracheophyta</taxon>
        <taxon>Spermatophyta</taxon>
        <taxon>Magnoliopsida</taxon>
        <taxon>eudicotyledons</taxon>
        <taxon>Gunneridae</taxon>
        <taxon>Pentapetalae</taxon>
        <taxon>rosids</taxon>
        <taxon>fabids</taxon>
        <taxon>Malpighiales</taxon>
        <taxon>Euphorbiaceae</taxon>
        <taxon>Crotonoideae</taxon>
        <taxon>Jatropheae</taxon>
        <taxon>Jatropha</taxon>
    </lineage>
</organism>
<name>A0A067JDW8_JATCU</name>
<sequence length="339" mass="40202">MRLRDLNEKAYTPQLVSIGPYHHGRKELKPMEEHKRRYLQYFPERSKMNNAEEVYVEELAKCVKKELDILQPLSDKCSIYEVPEKERKLNEKAYTPRVVSTGPLHHRKEELRAMEEHKRRYLLDFLQWSHASMGDMITCIKENERRLRDCYAEPIELANLVAPTITELHHAGVKIELHSSRNKLDIEFDSKKGILKIPRFKMEEAVEILLRNLQIFEECHFQSRDKYVNDYACMLAYLIRSDKDVEILEQRGILENWMQNNQAVATFLGSIDWNVNRRMFYFFTILEDLNSYCKNPWHKWNANLRQNYFNTPWAGISVAAAAFLLFLTIIQTVCSILQL</sequence>
<proteinExistence type="predicted"/>
<dbReference type="STRING" id="180498.A0A067JDW8"/>
<keyword evidence="1" id="KW-0472">Membrane</keyword>
<evidence type="ECO:0000313" key="2">
    <source>
        <dbReference type="EMBL" id="KDP22061.1"/>
    </source>
</evidence>
<reference evidence="2 3" key="1">
    <citation type="journal article" date="2014" name="PLoS ONE">
        <title>Global Analysis of Gene Expression Profiles in Physic Nut (Jatropha curcas L.) Seedlings Exposed to Salt Stress.</title>
        <authorList>
            <person name="Zhang L."/>
            <person name="Zhang C."/>
            <person name="Wu P."/>
            <person name="Chen Y."/>
            <person name="Li M."/>
            <person name="Jiang H."/>
            <person name="Wu G."/>
        </authorList>
    </citation>
    <scope>NUCLEOTIDE SEQUENCE [LARGE SCALE GENOMIC DNA]</scope>
    <source>
        <strain evidence="3">cv. GZQX0401</strain>
        <tissue evidence="2">Young leaves</tissue>
    </source>
</reference>
<evidence type="ECO:0000256" key="1">
    <source>
        <dbReference type="SAM" id="Phobius"/>
    </source>
</evidence>
<dbReference type="OrthoDB" id="1734111at2759"/>
<gene>
    <name evidence="2" type="ORF">JCGZ_25892</name>
</gene>